<evidence type="ECO:0000256" key="1">
    <source>
        <dbReference type="SAM" id="Phobius"/>
    </source>
</evidence>
<name>A0ABT8KI11_9BACT</name>
<proteinExistence type="predicted"/>
<evidence type="ECO:0000259" key="2">
    <source>
        <dbReference type="PROSITE" id="PS51662"/>
    </source>
</evidence>
<protein>
    <submittedName>
        <fullName evidence="3">Phytase</fullName>
    </submittedName>
</protein>
<reference evidence="3" key="1">
    <citation type="submission" date="2023-06" db="EMBL/GenBank/DDBJ databases">
        <title>Genomic of Parafulvivirga corallium.</title>
        <authorList>
            <person name="Wang G."/>
        </authorList>
    </citation>
    <scope>NUCLEOTIDE SEQUENCE</scope>
    <source>
        <strain evidence="3">BMA10</strain>
    </source>
</reference>
<feature type="domain" description="BPP" evidence="2">
    <location>
        <begin position="46"/>
        <end position="373"/>
    </location>
</feature>
<dbReference type="PROSITE" id="PS51662">
    <property type="entry name" value="BP_PHYTASE"/>
    <property type="match status" value="1"/>
</dbReference>
<dbReference type="InterPro" id="IPR011042">
    <property type="entry name" value="6-blade_b-propeller_TolB-like"/>
</dbReference>
<gene>
    <name evidence="3" type="ORF">QQ008_03235</name>
</gene>
<evidence type="ECO:0000313" key="4">
    <source>
        <dbReference type="Proteomes" id="UP001172082"/>
    </source>
</evidence>
<keyword evidence="4" id="KW-1185">Reference proteome</keyword>
<dbReference type="EMBL" id="JAUJEA010000001">
    <property type="protein sequence ID" value="MDN5200350.1"/>
    <property type="molecule type" value="Genomic_DNA"/>
</dbReference>
<keyword evidence="1" id="KW-1133">Transmembrane helix</keyword>
<evidence type="ECO:0000313" key="3">
    <source>
        <dbReference type="EMBL" id="MDN5200350.1"/>
    </source>
</evidence>
<dbReference type="Gene3D" id="2.120.10.30">
    <property type="entry name" value="TolB, C-terminal domain"/>
    <property type="match status" value="1"/>
</dbReference>
<accession>A0ABT8KI11</accession>
<keyword evidence="1" id="KW-0812">Transmembrane</keyword>
<dbReference type="SUPFAM" id="SSF50956">
    <property type="entry name" value="Thermostable phytase (3-phytase)"/>
    <property type="match status" value="1"/>
</dbReference>
<keyword evidence="1" id="KW-0472">Membrane</keyword>
<sequence>MKNKNTHLHKLLNFNTSIFRHFTVYFIMVGLFTVACQSDKKQNLAASAADQGEVVLKPIFITEPSLNDTDDPAIWINSKDPSKSLIIGTDKGEENGGLYVYDLKGKIQKDKTVLGLKRPNNVDVEYGLILGGDTIDIAVATERGRNAIRVFKLPEMEAIDGGGITVFEGEQQRLPMGIALYKRPSDGSIFAFVGRKEGPVDGYLWQYQLQDSGNGQVSASKVKAIGKYSGIKEIEAIAVDDELGYLYYSDENVGVRKYYADPDSSNVELALFATDGFTDDHEGISIYKVNEKTGYILVSDQQANKFHLFPREGSKNNPHQHTLIQIVNTSTIESDGSETTSVNLGPDFPQGMFVAMSDDRTFQIYRWEDLMSK</sequence>
<dbReference type="RefSeq" id="WP_346750375.1">
    <property type="nucleotide sequence ID" value="NZ_JAUJEA010000001.1"/>
</dbReference>
<dbReference type="InterPro" id="IPR003431">
    <property type="entry name" value="B-propeller_Phytase"/>
</dbReference>
<dbReference type="Pfam" id="PF02333">
    <property type="entry name" value="Phytase"/>
    <property type="match status" value="1"/>
</dbReference>
<comment type="caution">
    <text evidence="3">The sequence shown here is derived from an EMBL/GenBank/DDBJ whole genome shotgun (WGS) entry which is preliminary data.</text>
</comment>
<dbReference type="Proteomes" id="UP001172082">
    <property type="component" value="Unassembled WGS sequence"/>
</dbReference>
<organism evidence="3 4">
    <name type="scientific">Splendidivirga corallicola</name>
    <dbReference type="NCBI Taxonomy" id="3051826"/>
    <lineage>
        <taxon>Bacteria</taxon>
        <taxon>Pseudomonadati</taxon>
        <taxon>Bacteroidota</taxon>
        <taxon>Cytophagia</taxon>
        <taxon>Cytophagales</taxon>
        <taxon>Splendidivirgaceae</taxon>
        <taxon>Splendidivirga</taxon>
    </lineage>
</organism>
<feature type="transmembrane region" description="Helical" evidence="1">
    <location>
        <begin position="12"/>
        <end position="35"/>
    </location>
</feature>